<evidence type="ECO:0000313" key="8">
    <source>
        <dbReference type="EMBL" id="ETE56853.1"/>
    </source>
</evidence>
<keyword evidence="9" id="KW-1185">Reference proteome</keyword>
<evidence type="ECO:0000256" key="4">
    <source>
        <dbReference type="ARBA" id="ARBA00022679"/>
    </source>
</evidence>
<comment type="similarity">
    <text evidence="1">Belongs to the RNA polymerase beta' chain family.</text>
</comment>
<evidence type="ECO:0000256" key="5">
    <source>
        <dbReference type="ARBA" id="ARBA00022695"/>
    </source>
</evidence>
<evidence type="ECO:0000256" key="1">
    <source>
        <dbReference type="ARBA" id="ARBA00006460"/>
    </source>
</evidence>
<dbReference type="Proteomes" id="UP000018936">
    <property type="component" value="Unassembled WGS sequence"/>
</dbReference>
<dbReference type="GO" id="GO:0005666">
    <property type="term" value="C:RNA polymerase III complex"/>
    <property type="evidence" value="ECO:0007669"/>
    <property type="project" value="TreeGrafter"/>
</dbReference>
<comment type="caution">
    <text evidence="8">The sequence shown here is derived from an EMBL/GenBank/DDBJ whole genome shotgun (WGS) entry which is preliminary data.</text>
</comment>
<proteinExistence type="inferred from homology"/>
<evidence type="ECO:0000256" key="3">
    <source>
        <dbReference type="ARBA" id="ARBA00022478"/>
    </source>
</evidence>
<dbReference type="GO" id="GO:0003899">
    <property type="term" value="F:DNA-directed RNA polymerase activity"/>
    <property type="evidence" value="ECO:0007669"/>
    <property type="project" value="UniProtKB-EC"/>
</dbReference>
<dbReference type="PANTHER" id="PTHR19376:SF32">
    <property type="entry name" value="DNA-DIRECTED RNA POLYMERASE III SUBUNIT RPC1"/>
    <property type="match status" value="1"/>
</dbReference>
<gene>
    <name evidence="8" type="primary">POLR3A</name>
    <name evidence="8" type="ORF">L345_17435</name>
</gene>
<evidence type="ECO:0000256" key="2">
    <source>
        <dbReference type="ARBA" id="ARBA00012418"/>
    </source>
</evidence>
<evidence type="ECO:0000259" key="7">
    <source>
        <dbReference type="SMART" id="SM00663"/>
    </source>
</evidence>
<dbReference type="EMBL" id="AZIM01011631">
    <property type="protein sequence ID" value="ETE56853.1"/>
    <property type="molecule type" value="Genomic_DNA"/>
</dbReference>
<evidence type="ECO:0000313" key="9">
    <source>
        <dbReference type="Proteomes" id="UP000018936"/>
    </source>
</evidence>
<keyword evidence="4" id="KW-0808">Transferase</keyword>
<reference evidence="8 9" key="1">
    <citation type="journal article" date="2013" name="Proc. Natl. Acad. Sci. U.S.A.">
        <title>The king cobra genome reveals dynamic gene evolution and adaptation in the snake venom system.</title>
        <authorList>
            <person name="Vonk F.J."/>
            <person name="Casewell N.R."/>
            <person name="Henkel C.V."/>
            <person name="Heimberg A.M."/>
            <person name="Jansen H.J."/>
            <person name="McCleary R.J."/>
            <person name="Kerkkamp H.M."/>
            <person name="Vos R.A."/>
            <person name="Guerreiro I."/>
            <person name="Calvete J.J."/>
            <person name="Wuster W."/>
            <person name="Woods A.E."/>
            <person name="Logan J.M."/>
            <person name="Harrison R.A."/>
            <person name="Castoe T.A."/>
            <person name="de Koning A.P."/>
            <person name="Pollock D.D."/>
            <person name="Yandell M."/>
            <person name="Calderon D."/>
            <person name="Renjifo C."/>
            <person name="Currier R.B."/>
            <person name="Salgado D."/>
            <person name="Pla D."/>
            <person name="Sanz L."/>
            <person name="Hyder A.S."/>
            <person name="Ribeiro J.M."/>
            <person name="Arntzen J.W."/>
            <person name="van den Thillart G.E."/>
            <person name="Boetzer M."/>
            <person name="Pirovano W."/>
            <person name="Dirks R.P."/>
            <person name="Spaink H.P."/>
            <person name="Duboule D."/>
            <person name="McGlinn E."/>
            <person name="Kini R.M."/>
            <person name="Richardson M.K."/>
        </authorList>
    </citation>
    <scope>NUCLEOTIDE SEQUENCE</scope>
    <source>
        <tissue evidence="8">Blood</tissue>
    </source>
</reference>
<dbReference type="GO" id="GO:0006351">
    <property type="term" value="P:DNA-templated transcription"/>
    <property type="evidence" value="ECO:0007669"/>
    <property type="project" value="InterPro"/>
</dbReference>
<dbReference type="Gene3D" id="3.30.1490.180">
    <property type="entry name" value="RNA polymerase ii"/>
    <property type="match status" value="1"/>
</dbReference>
<dbReference type="SUPFAM" id="SSF64484">
    <property type="entry name" value="beta and beta-prime subunits of DNA dependent RNA-polymerase"/>
    <property type="match status" value="1"/>
</dbReference>
<dbReference type="InterPro" id="IPR045867">
    <property type="entry name" value="DNA-dir_RpoC_beta_prime"/>
</dbReference>
<dbReference type="Gene3D" id="1.10.274.100">
    <property type="entry name" value="RNA polymerase Rpb1, domain 3"/>
    <property type="match status" value="1"/>
</dbReference>
<dbReference type="Pfam" id="PF04983">
    <property type="entry name" value="RNA_pol_Rpb1_3"/>
    <property type="match status" value="1"/>
</dbReference>
<protein>
    <recommendedName>
        <fullName evidence="2">DNA-directed RNA polymerase</fullName>
        <ecNumber evidence="2">2.7.7.6</ecNumber>
    </recommendedName>
</protein>
<dbReference type="Gene3D" id="2.40.40.20">
    <property type="match status" value="1"/>
</dbReference>
<dbReference type="GO" id="GO:0031981">
    <property type="term" value="C:nuclear lumen"/>
    <property type="evidence" value="ECO:0007669"/>
    <property type="project" value="UniProtKB-ARBA"/>
</dbReference>
<evidence type="ECO:0000256" key="6">
    <source>
        <dbReference type="ARBA" id="ARBA00023163"/>
    </source>
</evidence>
<keyword evidence="6" id="KW-0804">Transcription</keyword>
<dbReference type="FunFam" id="1.10.274.100:FF:000025">
    <property type="entry name" value="DNA-directed RNA polymerase subunit"/>
    <property type="match status" value="1"/>
</dbReference>
<sequence>MAQELKYGDIVERHLIDGDIVLFNRQPSLHKLSIMAHIAKVKPHRTFRFNECVCTPYNADFDGDEMNLHLPQTEEAKAEALVLMGTKANLVTPRNGEPLIAAIQDFLTGAYLLTLKDTFFDRAKACQLIASILVGKDEKVKVRLPPPAILKPVTLWTGKQVFSIILKPGDSCPVKANLRTKGKQYCGKGEDLCSNDS</sequence>
<dbReference type="PANTHER" id="PTHR19376">
    <property type="entry name" value="DNA-DIRECTED RNA POLYMERASE"/>
    <property type="match status" value="1"/>
</dbReference>
<dbReference type="Pfam" id="PF00623">
    <property type="entry name" value="RNA_pol_Rpb1_2"/>
    <property type="match status" value="1"/>
</dbReference>
<dbReference type="InterPro" id="IPR006592">
    <property type="entry name" value="RNA_pol_N"/>
</dbReference>
<feature type="domain" description="RNA polymerase N-terminal" evidence="7">
    <location>
        <begin position="1"/>
        <end position="114"/>
    </location>
</feature>
<feature type="non-terminal residue" evidence="8">
    <location>
        <position position="197"/>
    </location>
</feature>
<dbReference type="EC" id="2.7.7.6" evidence="2"/>
<dbReference type="FunFam" id="2.40.40.20:FF:000019">
    <property type="entry name" value="DNA-directed RNA polymerase II subunit RPB1"/>
    <property type="match status" value="1"/>
</dbReference>
<dbReference type="AlphaFoldDB" id="V8N5A9"/>
<keyword evidence="3 8" id="KW-0240">DNA-directed RNA polymerase</keyword>
<organism evidence="8 9">
    <name type="scientific">Ophiophagus hannah</name>
    <name type="common">King cobra</name>
    <name type="synonym">Naja hannah</name>
    <dbReference type="NCBI Taxonomy" id="8665"/>
    <lineage>
        <taxon>Eukaryota</taxon>
        <taxon>Metazoa</taxon>
        <taxon>Chordata</taxon>
        <taxon>Craniata</taxon>
        <taxon>Vertebrata</taxon>
        <taxon>Euteleostomi</taxon>
        <taxon>Lepidosauria</taxon>
        <taxon>Squamata</taxon>
        <taxon>Bifurcata</taxon>
        <taxon>Unidentata</taxon>
        <taxon>Episquamata</taxon>
        <taxon>Toxicofera</taxon>
        <taxon>Serpentes</taxon>
        <taxon>Colubroidea</taxon>
        <taxon>Elapidae</taxon>
        <taxon>Elapinae</taxon>
        <taxon>Ophiophagus</taxon>
    </lineage>
</organism>
<dbReference type="OrthoDB" id="270392at2759"/>
<accession>V8N5A9</accession>
<dbReference type="GO" id="GO:0003677">
    <property type="term" value="F:DNA binding"/>
    <property type="evidence" value="ECO:0007669"/>
    <property type="project" value="InterPro"/>
</dbReference>
<dbReference type="SMART" id="SM00663">
    <property type="entry name" value="RPOLA_N"/>
    <property type="match status" value="1"/>
</dbReference>
<dbReference type="InterPro" id="IPR000722">
    <property type="entry name" value="RNA_pol_asu"/>
</dbReference>
<keyword evidence="5" id="KW-0548">Nucleotidyltransferase</keyword>
<name>V8N5A9_OPHHA</name>
<dbReference type="InterPro" id="IPR042102">
    <property type="entry name" value="RNA_pol_Rpb1_3_sf"/>
</dbReference>
<dbReference type="InterPro" id="IPR007066">
    <property type="entry name" value="RNA_pol_Rpb1_3"/>
</dbReference>